<comment type="caution">
    <text evidence="1">The sequence shown here is derived from an EMBL/GenBank/DDBJ whole genome shotgun (WGS) entry which is preliminary data.</text>
</comment>
<dbReference type="EMBL" id="JACPRF010000024">
    <property type="protein sequence ID" value="MBI2875404.1"/>
    <property type="molecule type" value="Genomic_DNA"/>
</dbReference>
<name>A0A932CLL3_UNCTE</name>
<evidence type="ECO:0000313" key="2">
    <source>
        <dbReference type="Proteomes" id="UP000769766"/>
    </source>
</evidence>
<proteinExistence type="predicted"/>
<accession>A0A932CLL3</accession>
<evidence type="ECO:0000313" key="1">
    <source>
        <dbReference type="EMBL" id="MBI2875404.1"/>
    </source>
</evidence>
<dbReference type="Gene3D" id="3.30.160.250">
    <property type="match status" value="1"/>
</dbReference>
<protein>
    <submittedName>
        <fullName evidence="1">Type II toxin-antitoxin system HicB family antitoxin</fullName>
    </submittedName>
</protein>
<dbReference type="SUPFAM" id="SSF143100">
    <property type="entry name" value="TTHA1013/TTHA0281-like"/>
    <property type="match status" value="1"/>
</dbReference>
<sequence>MKKDLDYYDGLPWQVVINPERQDDGRIIYVASHPELDGVLGTGETPEAALADLHAARRSMIEALLTEGYPIPEPAVTTSAVE</sequence>
<dbReference type="InterPro" id="IPR035069">
    <property type="entry name" value="TTHA1013/TTHA0281-like"/>
</dbReference>
<gene>
    <name evidence="1" type="ORF">HYY20_00825</name>
</gene>
<dbReference type="Proteomes" id="UP000769766">
    <property type="component" value="Unassembled WGS sequence"/>
</dbReference>
<reference evidence="1" key="1">
    <citation type="submission" date="2020-07" db="EMBL/GenBank/DDBJ databases">
        <title>Huge and variable diversity of episymbiotic CPR bacteria and DPANN archaea in groundwater ecosystems.</title>
        <authorList>
            <person name="He C.Y."/>
            <person name="Keren R."/>
            <person name="Whittaker M."/>
            <person name="Farag I.F."/>
            <person name="Doudna J."/>
            <person name="Cate J.H.D."/>
            <person name="Banfield J.F."/>
        </authorList>
    </citation>
    <scope>NUCLEOTIDE SEQUENCE</scope>
    <source>
        <strain evidence="1">NC_groundwater_672_Ag_B-0.1um_62_36</strain>
    </source>
</reference>
<dbReference type="AlphaFoldDB" id="A0A932CLL3"/>
<organism evidence="1 2">
    <name type="scientific">Tectimicrobiota bacterium</name>
    <dbReference type="NCBI Taxonomy" id="2528274"/>
    <lineage>
        <taxon>Bacteria</taxon>
        <taxon>Pseudomonadati</taxon>
        <taxon>Nitrospinota/Tectimicrobiota group</taxon>
        <taxon>Candidatus Tectimicrobiota</taxon>
    </lineage>
</organism>